<dbReference type="AlphaFoldDB" id="I9NDN2"/>
<sequence length="244" mass="26522">MYRRRGESLSLRITRRSKGRFGMGVEIVTSMVSDYLNAHDWVAASSIASGLGQTYKKVMAMRISAAREVLLEELAKGRASAIDPLPDDAATVTFRYMRAAQEGAARLNLRLLAGVITGQISGPGLYADEFLRWADILAGLRREEILVLGVMQRLNDLPPNPEHETNPTFLFWMECESILHAEYGIGRHVSVAHANALLRTGLVQLAAGSMDTPMVPTPTFALADLSSLLAVEGILRSEAGATSP</sequence>
<dbReference type="EMBL" id="JH719381">
    <property type="protein sequence ID" value="EJB04817.1"/>
    <property type="molecule type" value="Genomic_DNA"/>
</dbReference>
<reference evidence="1 2" key="1">
    <citation type="submission" date="2012-02" db="EMBL/GenBank/DDBJ databases">
        <title>Improved High-Quality Draft Sequence of Rhizobium leguminosarum bv. trifolii WSM597.</title>
        <authorList>
            <consortium name="US DOE Joint Genome Institute"/>
            <person name="Lucas S."/>
            <person name="Han J."/>
            <person name="Lapidus A."/>
            <person name="Cheng J.-F."/>
            <person name="Goodwin L."/>
            <person name="Pitluck S."/>
            <person name="Peters L."/>
            <person name="Ovchinnikova G."/>
            <person name="Held B."/>
            <person name="Detter J.C."/>
            <person name="Han C."/>
            <person name="Tapia R."/>
            <person name="Land M."/>
            <person name="Hauser L."/>
            <person name="Kyrpides N."/>
            <person name="Ivanova N."/>
            <person name="Pagani I."/>
            <person name="Brau L."/>
            <person name="Yates R."/>
            <person name="O'Hara G."/>
            <person name="Rui T."/>
            <person name="Howieson J."/>
            <person name="Reeve W."/>
            <person name="Woyke T."/>
        </authorList>
    </citation>
    <scope>NUCLEOTIDE SEQUENCE [LARGE SCALE GENOMIC DNA]</scope>
    <source>
        <strain evidence="1 2">WSM597</strain>
    </source>
</reference>
<gene>
    <name evidence="1" type="ORF">Rleg9DRAFT_3676</name>
</gene>
<accession>I9NDN2</accession>
<organism evidence="1 2">
    <name type="scientific">Rhizobium leguminosarum bv. trifolii WSM597</name>
    <dbReference type="NCBI Taxonomy" id="754764"/>
    <lineage>
        <taxon>Bacteria</taxon>
        <taxon>Pseudomonadati</taxon>
        <taxon>Pseudomonadota</taxon>
        <taxon>Alphaproteobacteria</taxon>
        <taxon>Hyphomicrobiales</taxon>
        <taxon>Rhizobiaceae</taxon>
        <taxon>Rhizobium/Agrobacterium group</taxon>
        <taxon>Rhizobium</taxon>
    </lineage>
</organism>
<proteinExistence type="predicted"/>
<evidence type="ECO:0000313" key="2">
    <source>
        <dbReference type="Proteomes" id="UP000005092"/>
    </source>
</evidence>
<dbReference type="HOGENOM" id="CLU_1137331_0_0_5"/>
<dbReference type="Proteomes" id="UP000005092">
    <property type="component" value="Unassembled WGS sequence"/>
</dbReference>
<evidence type="ECO:0000313" key="1">
    <source>
        <dbReference type="EMBL" id="EJB04817.1"/>
    </source>
</evidence>
<name>I9NDN2_RHILT</name>
<protein>
    <submittedName>
        <fullName evidence="1">Uncharacterized protein</fullName>
    </submittedName>
</protein>